<dbReference type="EMBL" id="BPVZ01000044">
    <property type="protein sequence ID" value="GKV16120.1"/>
    <property type="molecule type" value="Genomic_DNA"/>
</dbReference>
<comment type="caution">
    <text evidence="2">The sequence shown here is derived from an EMBL/GenBank/DDBJ whole genome shotgun (WGS) entry which is preliminary data.</text>
</comment>
<dbReference type="AlphaFoldDB" id="A0AAV5K0T2"/>
<gene>
    <name evidence="2" type="ORF">SLEP1_g26807</name>
</gene>
<keyword evidence="3" id="KW-1185">Reference proteome</keyword>
<sequence>MALLKNMNSKSTLIVSASMKKPPLRRRKVGLRGAVPSPLVVDRLIIWIESSRSHQDYWTFSPRRLPFRELHFHPGNSSQEQSSEELRVKQ</sequence>
<name>A0AAV5K0T2_9ROSI</name>
<feature type="region of interest" description="Disordered" evidence="1">
    <location>
        <begin position="71"/>
        <end position="90"/>
    </location>
</feature>
<evidence type="ECO:0000313" key="2">
    <source>
        <dbReference type="EMBL" id="GKV16120.1"/>
    </source>
</evidence>
<organism evidence="2 3">
    <name type="scientific">Rubroshorea leprosula</name>
    <dbReference type="NCBI Taxonomy" id="152421"/>
    <lineage>
        <taxon>Eukaryota</taxon>
        <taxon>Viridiplantae</taxon>
        <taxon>Streptophyta</taxon>
        <taxon>Embryophyta</taxon>
        <taxon>Tracheophyta</taxon>
        <taxon>Spermatophyta</taxon>
        <taxon>Magnoliopsida</taxon>
        <taxon>eudicotyledons</taxon>
        <taxon>Gunneridae</taxon>
        <taxon>Pentapetalae</taxon>
        <taxon>rosids</taxon>
        <taxon>malvids</taxon>
        <taxon>Malvales</taxon>
        <taxon>Dipterocarpaceae</taxon>
        <taxon>Rubroshorea</taxon>
    </lineage>
</organism>
<proteinExistence type="predicted"/>
<evidence type="ECO:0000313" key="3">
    <source>
        <dbReference type="Proteomes" id="UP001054252"/>
    </source>
</evidence>
<accession>A0AAV5K0T2</accession>
<evidence type="ECO:0000256" key="1">
    <source>
        <dbReference type="SAM" id="MobiDB-lite"/>
    </source>
</evidence>
<reference evidence="2 3" key="1">
    <citation type="journal article" date="2021" name="Commun. Biol.">
        <title>The genome of Shorea leprosula (Dipterocarpaceae) highlights the ecological relevance of drought in aseasonal tropical rainforests.</title>
        <authorList>
            <person name="Ng K.K.S."/>
            <person name="Kobayashi M.J."/>
            <person name="Fawcett J.A."/>
            <person name="Hatakeyama M."/>
            <person name="Paape T."/>
            <person name="Ng C.H."/>
            <person name="Ang C.C."/>
            <person name="Tnah L.H."/>
            <person name="Lee C.T."/>
            <person name="Nishiyama T."/>
            <person name="Sese J."/>
            <person name="O'Brien M.J."/>
            <person name="Copetti D."/>
            <person name="Mohd Noor M.I."/>
            <person name="Ong R.C."/>
            <person name="Putra M."/>
            <person name="Sireger I.Z."/>
            <person name="Indrioko S."/>
            <person name="Kosugi Y."/>
            <person name="Izuno A."/>
            <person name="Isagi Y."/>
            <person name="Lee S.L."/>
            <person name="Shimizu K.K."/>
        </authorList>
    </citation>
    <scope>NUCLEOTIDE SEQUENCE [LARGE SCALE GENOMIC DNA]</scope>
    <source>
        <strain evidence="2">214</strain>
    </source>
</reference>
<protein>
    <submittedName>
        <fullName evidence="2">Uncharacterized protein</fullName>
    </submittedName>
</protein>
<dbReference type="Proteomes" id="UP001054252">
    <property type="component" value="Unassembled WGS sequence"/>
</dbReference>